<evidence type="ECO:0000259" key="8">
    <source>
        <dbReference type="Pfam" id="PF12704"/>
    </source>
</evidence>
<dbReference type="InterPro" id="IPR025857">
    <property type="entry name" value="MacB_PCD"/>
</dbReference>
<dbReference type="Pfam" id="PF12704">
    <property type="entry name" value="MacB_PCD"/>
    <property type="match status" value="1"/>
</dbReference>
<evidence type="ECO:0000256" key="4">
    <source>
        <dbReference type="ARBA" id="ARBA00022989"/>
    </source>
</evidence>
<feature type="transmembrane region" description="Helical" evidence="6">
    <location>
        <begin position="773"/>
        <end position="794"/>
    </location>
</feature>
<reference evidence="10" key="1">
    <citation type="submission" date="2017-04" db="EMBL/GenBank/DDBJ databases">
        <authorList>
            <person name="Varghese N."/>
            <person name="Submissions S."/>
        </authorList>
    </citation>
    <scope>NUCLEOTIDE SEQUENCE [LARGE SCALE GENOMIC DNA]</scope>
    <source>
        <strain evidence="10">DSM 4125</strain>
    </source>
</reference>
<proteinExistence type="predicted"/>
<feature type="transmembrane region" description="Helical" evidence="6">
    <location>
        <begin position="337"/>
        <end position="362"/>
    </location>
</feature>
<dbReference type="EMBL" id="FXAW01000001">
    <property type="protein sequence ID" value="SMG08128.1"/>
    <property type="molecule type" value="Genomic_DNA"/>
</dbReference>
<feature type="transmembrane region" description="Helical" evidence="6">
    <location>
        <begin position="430"/>
        <end position="450"/>
    </location>
</feature>
<organism evidence="9 10">
    <name type="scientific">Marivirga sericea</name>
    <dbReference type="NCBI Taxonomy" id="1028"/>
    <lineage>
        <taxon>Bacteria</taxon>
        <taxon>Pseudomonadati</taxon>
        <taxon>Bacteroidota</taxon>
        <taxon>Cytophagia</taxon>
        <taxon>Cytophagales</taxon>
        <taxon>Marivirgaceae</taxon>
        <taxon>Marivirga</taxon>
    </lineage>
</organism>
<dbReference type="Pfam" id="PF02687">
    <property type="entry name" value="FtsX"/>
    <property type="match status" value="2"/>
</dbReference>
<dbReference type="InterPro" id="IPR050250">
    <property type="entry name" value="Macrolide_Exporter_MacB"/>
</dbReference>
<evidence type="ECO:0000256" key="6">
    <source>
        <dbReference type="SAM" id="Phobius"/>
    </source>
</evidence>
<keyword evidence="10" id="KW-1185">Reference proteome</keyword>
<feature type="domain" description="ABC3 transporter permease C-terminal" evidence="7">
    <location>
        <begin position="691"/>
        <end position="804"/>
    </location>
</feature>
<comment type="subcellular location">
    <subcellularLocation>
        <location evidence="1">Cell membrane</location>
        <topology evidence="1">Multi-pass membrane protein</topology>
    </subcellularLocation>
</comment>
<evidence type="ECO:0000259" key="7">
    <source>
        <dbReference type="Pfam" id="PF02687"/>
    </source>
</evidence>
<feature type="domain" description="MacB-like periplasmic core" evidence="8">
    <location>
        <begin position="20"/>
        <end position="251"/>
    </location>
</feature>
<keyword evidence="2" id="KW-1003">Cell membrane</keyword>
<dbReference type="OrthoDB" id="976617at2"/>
<feature type="transmembrane region" description="Helical" evidence="6">
    <location>
        <begin position="732"/>
        <end position="758"/>
    </location>
</feature>
<dbReference type="PANTHER" id="PTHR30572">
    <property type="entry name" value="MEMBRANE COMPONENT OF TRANSPORTER-RELATED"/>
    <property type="match status" value="1"/>
</dbReference>
<feature type="transmembrane region" description="Helical" evidence="6">
    <location>
        <begin position="290"/>
        <end position="312"/>
    </location>
</feature>
<evidence type="ECO:0000313" key="9">
    <source>
        <dbReference type="EMBL" id="SMG08128.1"/>
    </source>
</evidence>
<evidence type="ECO:0000313" key="10">
    <source>
        <dbReference type="Proteomes" id="UP000193804"/>
    </source>
</evidence>
<sequence length="811" mass="92637">MIIYFIKLAYRNFKRNWIFSMINILGLGIALASCILIYEYVSKEWSYDKFHTNYERIFRIQQTTETSDQQKRESATTFSAVATELNTSYASIESFTRIHIPPGDAVLQYEDKFFREEGLLGVDTSFFDIFNFAFKYGNATTALNYNNAVVLTEIVAKKYFGDSNPVGKEIEIEGAYGYYENGRYVRRSTHVVGGVLEELPSNTHLKFDVLISLNLYYNLEQQLSNWGDSFYTYVKLKNLSKQPYIAEELDAIVTKYRSDNNMKLELQRMQAIHLASNLTNEIALNGSESLTWIITIIAVLILVIASTNYVNFSIARSIDRTKEVGIRKIYWANSTQLFFQLLIESFLINAFALLAACLLIIVTQPILADLLEIDLLQKLYNLQFQILLFGLLVIGTLFSGFYPAFYISRLQVDNALNNAIKKPKGQLRKVLVTFQFACSVLAIGSTLILYQQMNFMKSKDLGIDIDKTLVINGPNINTGNDSIYNSKVNTFKIEANKLSGIDGVTLANFIPGKEIRGKARGYVRRLGVNEDQAGTYAFSQVDLDFLPSFNIEVLAGRTFNKSSGSDLNFKNSVIINKEASELLGFSTPEEALGEKIYYRINSTPTIIGVVDNFHQYAMDQRYQPIIFEGKIDPEKYYYLKLSEKINHSSLLNLQSIWSNNFPGNPFNYFYLDQYYNRQYERDDLFMKAFVLFAGLSILVATIGFFGLIYYTASSKVQEIGIRKILGAERWDISIFLSKDISIMICLATIISLPILYYFSSNWLLNYAFKIDLVWWMFVIPILLLVAIAAMVIIVQTLRVYNINPSITLKEE</sequence>
<protein>
    <submittedName>
        <fullName evidence="9">Putative ABC transport system permease protein</fullName>
    </submittedName>
</protein>
<dbReference type="RefSeq" id="WP_085515137.1">
    <property type="nucleotide sequence ID" value="NZ_FXAW01000001.1"/>
</dbReference>
<dbReference type="PANTHER" id="PTHR30572:SF18">
    <property type="entry name" value="ABC-TYPE MACROLIDE FAMILY EXPORT SYSTEM PERMEASE COMPONENT 2"/>
    <property type="match status" value="1"/>
</dbReference>
<keyword evidence="3 6" id="KW-0812">Transmembrane</keyword>
<dbReference type="PROSITE" id="PS51257">
    <property type="entry name" value="PROKAR_LIPOPROTEIN"/>
    <property type="match status" value="1"/>
</dbReference>
<keyword evidence="4 6" id="KW-1133">Transmembrane helix</keyword>
<name>A0A1X7I1E1_9BACT</name>
<evidence type="ECO:0000256" key="3">
    <source>
        <dbReference type="ARBA" id="ARBA00022692"/>
    </source>
</evidence>
<feature type="transmembrane region" description="Helical" evidence="6">
    <location>
        <begin position="21"/>
        <end position="41"/>
    </location>
</feature>
<feature type="domain" description="ABC3 transporter permease C-terminal" evidence="7">
    <location>
        <begin position="296"/>
        <end position="411"/>
    </location>
</feature>
<dbReference type="InterPro" id="IPR003838">
    <property type="entry name" value="ABC3_permease_C"/>
</dbReference>
<feature type="transmembrane region" description="Helical" evidence="6">
    <location>
        <begin position="684"/>
        <end position="711"/>
    </location>
</feature>
<evidence type="ECO:0000256" key="2">
    <source>
        <dbReference type="ARBA" id="ARBA00022475"/>
    </source>
</evidence>
<dbReference type="STRING" id="1028.SAMN05661096_00112"/>
<keyword evidence="5 6" id="KW-0472">Membrane</keyword>
<feature type="transmembrane region" description="Helical" evidence="6">
    <location>
        <begin position="382"/>
        <end position="402"/>
    </location>
</feature>
<evidence type="ECO:0000256" key="5">
    <source>
        <dbReference type="ARBA" id="ARBA00023136"/>
    </source>
</evidence>
<dbReference type="GO" id="GO:0022857">
    <property type="term" value="F:transmembrane transporter activity"/>
    <property type="evidence" value="ECO:0007669"/>
    <property type="project" value="TreeGrafter"/>
</dbReference>
<accession>A0A1X7I1E1</accession>
<dbReference type="Proteomes" id="UP000193804">
    <property type="component" value="Unassembled WGS sequence"/>
</dbReference>
<gene>
    <name evidence="9" type="ORF">SAMN05661096_00112</name>
</gene>
<dbReference type="AlphaFoldDB" id="A0A1X7I1E1"/>
<evidence type="ECO:0000256" key="1">
    <source>
        <dbReference type="ARBA" id="ARBA00004651"/>
    </source>
</evidence>
<dbReference type="GO" id="GO:0005886">
    <property type="term" value="C:plasma membrane"/>
    <property type="evidence" value="ECO:0007669"/>
    <property type="project" value="UniProtKB-SubCell"/>
</dbReference>